<protein>
    <recommendedName>
        <fullName evidence="1">Thioredoxin-like fold domain-containing protein</fullName>
    </recommendedName>
</protein>
<dbReference type="Pfam" id="PF13192">
    <property type="entry name" value="Thioredoxin_3"/>
    <property type="match status" value="1"/>
</dbReference>
<dbReference type="AlphaFoldDB" id="A0A9X1V5Q5"/>
<dbReference type="InterPro" id="IPR036249">
    <property type="entry name" value="Thioredoxin-like_sf"/>
</dbReference>
<dbReference type="Gene3D" id="3.40.30.10">
    <property type="entry name" value="Glutaredoxin"/>
    <property type="match status" value="1"/>
</dbReference>
<name>A0A9X1V5Q5_9BACL</name>
<dbReference type="PANTHER" id="PTHR37170">
    <property type="entry name" value="GLUTAREDOXIN-RELATED"/>
    <property type="match status" value="1"/>
</dbReference>
<feature type="domain" description="Thioredoxin-like fold" evidence="1">
    <location>
        <begin position="32"/>
        <end position="84"/>
    </location>
</feature>
<accession>A0A9X1V5Q5</accession>
<dbReference type="Proteomes" id="UP001139263">
    <property type="component" value="Unassembled WGS sequence"/>
</dbReference>
<keyword evidence="3" id="KW-1185">Reference proteome</keyword>
<dbReference type="EMBL" id="JALBUF010000001">
    <property type="protein sequence ID" value="MCI0181818.1"/>
    <property type="molecule type" value="Genomic_DNA"/>
</dbReference>
<evidence type="ECO:0000313" key="2">
    <source>
        <dbReference type="EMBL" id="MCI0181818.1"/>
    </source>
</evidence>
<dbReference type="PANTHER" id="PTHR37170:SF1">
    <property type="entry name" value="GLUTAREDOXIN-LIKE PROTEIN"/>
    <property type="match status" value="1"/>
</dbReference>
<dbReference type="InterPro" id="IPR012336">
    <property type="entry name" value="Thioredoxin-like_fold"/>
</dbReference>
<sequence length="142" mass="15976">MLIGKKDQEAISSHFQALTGKVRMVLFEAAMDCPYCAQTKELVTEVAALSPHIDVEIYNYHTDEVAVRKYGITKIPAIVLLDDQDKDYGIRFYGIPSGYEFSTLIEDIMMVSTGKTSLTEKTVEVLKNLKQKVHLQVFVTPT</sequence>
<proteinExistence type="predicted"/>
<reference evidence="2" key="1">
    <citation type="submission" date="2022-03" db="EMBL/GenBank/DDBJ databases">
        <title>Draft Genome Sequence of Firmicute Strain S0AB, a Heterotrophic Iron/Sulfur-Oxidizing Extreme Acidophile.</title>
        <authorList>
            <person name="Vergara E."/>
            <person name="Pakostova E."/>
            <person name="Johnson D.B."/>
            <person name="Holmes D.S."/>
        </authorList>
    </citation>
    <scope>NUCLEOTIDE SEQUENCE</scope>
    <source>
        <strain evidence="2">S0AB</strain>
    </source>
</reference>
<organism evidence="2 3">
    <name type="scientific">Sulfoacidibacillus ferrooxidans</name>
    <dbReference type="NCBI Taxonomy" id="2005001"/>
    <lineage>
        <taxon>Bacteria</taxon>
        <taxon>Bacillati</taxon>
        <taxon>Bacillota</taxon>
        <taxon>Bacilli</taxon>
        <taxon>Bacillales</taxon>
        <taxon>Alicyclobacillaceae</taxon>
        <taxon>Sulfoacidibacillus</taxon>
    </lineage>
</organism>
<dbReference type="RefSeq" id="WP_241711451.1">
    <property type="nucleotide sequence ID" value="NZ_JALBUF010000001.1"/>
</dbReference>
<dbReference type="SUPFAM" id="SSF52833">
    <property type="entry name" value="Thioredoxin-like"/>
    <property type="match status" value="1"/>
</dbReference>
<evidence type="ECO:0000259" key="1">
    <source>
        <dbReference type="Pfam" id="PF13192"/>
    </source>
</evidence>
<comment type="caution">
    <text evidence="2">The sequence shown here is derived from an EMBL/GenBank/DDBJ whole genome shotgun (WGS) entry which is preliminary data.</text>
</comment>
<evidence type="ECO:0000313" key="3">
    <source>
        <dbReference type="Proteomes" id="UP001139263"/>
    </source>
</evidence>
<gene>
    <name evidence="2" type="ORF">MM817_00063</name>
</gene>